<dbReference type="RefSeq" id="WP_013556591.1">
    <property type="nucleotide sequence ID" value="NC_014958.1"/>
</dbReference>
<evidence type="ECO:0000313" key="2">
    <source>
        <dbReference type="EMBL" id="ADV67086.1"/>
    </source>
</evidence>
<sequence precursor="true">MKHALTLAALTFAAAPALAQAQGYVRVQDAKLPFSVDLPKGWVGLKTNDGLAGITAASAAKPPAAMIRLIFIPKNGKTVNLPVELAAFEKSVQADGTKLSRLTEKSVAYGGVSGIERTYNMTIKGQAYKMRLWFGNGAKNFYSFQHINTTAGYAKTDPAFTRALTSLKFR</sequence>
<dbReference type="HOGENOM" id="CLU_1545092_0_0_0"/>
<name>E8U7P7_DEIML</name>
<gene>
    <name evidence="2" type="ordered locus">Deima_1437</name>
</gene>
<proteinExistence type="predicted"/>
<evidence type="ECO:0000313" key="3">
    <source>
        <dbReference type="Proteomes" id="UP000008635"/>
    </source>
</evidence>
<protein>
    <recommendedName>
        <fullName evidence="4">PsbP C-terminal domain-containing protein</fullName>
    </recommendedName>
</protein>
<dbReference type="EMBL" id="CP002454">
    <property type="protein sequence ID" value="ADV67086.1"/>
    <property type="molecule type" value="Genomic_DNA"/>
</dbReference>
<reference evidence="2 3" key="1">
    <citation type="journal article" date="2011" name="Stand. Genomic Sci.">
        <title>Complete genome sequence of Deinococcus maricopensis type strain (LB-34).</title>
        <authorList>
            <person name="Pukall R."/>
            <person name="Zeytun A."/>
            <person name="Lucas S."/>
            <person name="Lapidus A."/>
            <person name="Hammon N."/>
            <person name="Deshpande S."/>
            <person name="Nolan M."/>
            <person name="Cheng J.F."/>
            <person name="Pitluck S."/>
            <person name="Liolios K."/>
            <person name="Pagani I."/>
            <person name="Mikhailova N."/>
            <person name="Ivanova N."/>
            <person name="Mavromatis K."/>
            <person name="Pati A."/>
            <person name="Tapia R."/>
            <person name="Han C."/>
            <person name="Goodwin L."/>
            <person name="Chen A."/>
            <person name="Palaniappan K."/>
            <person name="Land M."/>
            <person name="Hauser L."/>
            <person name="Chang Y.J."/>
            <person name="Jeffries C.D."/>
            <person name="Brambilla E.M."/>
            <person name="Rohde M."/>
            <person name="Goker M."/>
            <person name="Detter J.C."/>
            <person name="Woyke T."/>
            <person name="Bristow J."/>
            <person name="Eisen J.A."/>
            <person name="Markowitz V."/>
            <person name="Hugenholtz P."/>
            <person name="Kyrpides N.C."/>
            <person name="Klenk H.P."/>
        </authorList>
    </citation>
    <scope>NUCLEOTIDE SEQUENCE [LARGE SCALE GENOMIC DNA]</scope>
    <source>
        <strain evidence="3">DSM 21211 / LMG 22137 / NRRL B-23946 / LB-34</strain>
    </source>
</reference>
<dbReference type="AlphaFoldDB" id="E8U7P7"/>
<dbReference type="OrthoDB" id="65075at2"/>
<keyword evidence="1" id="KW-0732">Signal</keyword>
<reference evidence="3" key="2">
    <citation type="submission" date="2011-01" db="EMBL/GenBank/DDBJ databases">
        <title>The complete genome of Deinococcus maricopensis DSM 21211.</title>
        <authorList>
            <consortium name="US DOE Joint Genome Institute (JGI-PGF)"/>
            <person name="Lucas S."/>
            <person name="Copeland A."/>
            <person name="Lapidus A."/>
            <person name="Goodwin L."/>
            <person name="Pitluck S."/>
            <person name="Kyrpides N."/>
            <person name="Mavromatis K."/>
            <person name="Pagani I."/>
            <person name="Ivanova N."/>
            <person name="Ovchinnikova G."/>
            <person name="Zeytun A."/>
            <person name="Detter J.C."/>
            <person name="Han C."/>
            <person name="Land M."/>
            <person name="Hauser L."/>
            <person name="Markowitz V."/>
            <person name="Cheng J.-F."/>
            <person name="Hugenholtz P."/>
            <person name="Woyke T."/>
            <person name="Wu D."/>
            <person name="Pukall R."/>
            <person name="Gehrich-Schroeter G."/>
            <person name="Brambilla E."/>
            <person name="Klenk H.-P."/>
            <person name="Eisen J.A."/>
        </authorList>
    </citation>
    <scope>NUCLEOTIDE SEQUENCE [LARGE SCALE GENOMIC DNA]</scope>
    <source>
        <strain evidence="3">DSM 21211 / LMG 22137 / NRRL B-23946 / LB-34</strain>
    </source>
</reference>
<dbReference type="Proteomes" id="UP000008635">
    <property type="component" value="Chromosome"/>
</dbReference>
<dbReference type="KEGG" id="dmr:Deima_1437"/>
<organism evidence="2 3">
    <name type="scientific">Deinococcus maricopensis (strain DSM 21211 / LMG 22137 / NRRL B-23946 / LB-34)</name>
    <dbReference type="NCBI Taxonomy" id="709986"/>
    <lineage>
        <taxon>Bacteria</taxon>
        <taxon>Thermotogati</taxon>
        <taxon>Deinococcota</taxon>
        <taxon>Deinococci</taxon>
        <taxon>Deinococcales</taxon>
        <taxon>Deinococcaceae</taxon>
        <taxon>Deinococcus</taxon>
    </lineage>
</organism>
<evidence type="ECO:0008006" key="4">
    <source>
        <dbReference type="Google" id="ProtNLM"/>
    </source>
</evidence>
<evidence type="ECO:0000256" key="1">
    <source>
        <dbReference type="SAM" id="SignalP"/>
    </source>
</evidence>
<feature type="signal peptide" evidence="1">
    <location>
        <begin position="1"/>
        <end position="19"/>
    </location>
</feature>
<feature type="chain" id="PRO_5003228445" description="PsbP C-terminal domain-containing protein" evidence="1">
    <location>
        <begin position="20"/>
        <end position="170"/>
    </location>
</feature>
<keyword evidence="3" id="KW-1185">Reference proteome</keyword>
<accession>E8U7P7</accession>
<dbReference type="STRING" id="709986.Deima_1437"/>